<dbReference type="EMBL" id="ML769393">
    <property type="protein sequence ID" value="KAE9407896.1"/>
    <property type="molecule type" value="Genomic_DNA"/>
</dbReference>
<dbReference type="AlphaFoldDB" id="A0A6A4IB64"/>
<dbReference type="Proteomes" id="UP000799118">
    <property type="component" value="Unassembled WGS sequence"/>
</dbReference>
<protein>
    <submittedName>
        <fullName evidence="2">Uncharacterized protein</fullName>
    </submittedName>
</protein>
<evidence type="ECO:0000256" key="1">
    <source>
        <dbReference type="SAM" id="MobiDB-lite"/>
    </source>
</evidence>
<feature type="region of interest" description="Disordered" evidence="1">
    <location>
        <begin position="114"/>
        <end position="143"/>
    </location>
</feature>
<accession>A0A6A4IB64</accession>
<feature type="compositionally biased region" description="Acidic residues" evidence="1">
    <location>
        <begin position="121"/>
        <end position="131"/>
    </location>
</feature>
<proteinExistence type="predicted"/>
<evidence type="ECO:0000313" key="2">
    <source>
        <dbReference type="EMBL" id="KAE9407896.1"/>
    </source>
</evidence>
<gene>
    <name evidence="2" type="ORF">BT96DRAFT_53307</name>
</gene>
<sequence>MEHDIQSDYNPVEQEDGYISPTPSMSKDVDDLSSPVRPGPVRSYQDIPQDDYDFEVDPISSPPRADPSEHPQHPSSQHARANPLPKVLVEASPEVISRKQVVTKNEPSIKLDLRYSFGDEPSSEIDCDDVDSSPLSPSPLTPDELVQRDLDRIVPWDDLELEDPEEKELMASASRTKIVAAGWRNRWALDSSRTTASIGRNASFTLLQRRETNVTPEGRHRISRPSSSPLVVNSRIASSSKSASRSAFQSIANPIKGRKSLTFFGEAVNNIEGSTESQVHIDAGPEVNPEILPETRLRLQRFRCQ</sequence>
<name>A0A6A4IB64_9AGAR</name>
<reference evidence="2" key="1">
    <citation type="journal article" date="2019" name="Environ. Microbiol.">
        <title>Fungal ecological strategies reflected in gene transcription - a case study of two litter decomposers.</title>
        <authorList>
            <person name="Barbi F."/>
            <person name="Kohler A."/>
            <person name="Barry K."/>
            <person name="Baskaran P."/>
            <person name="Daum C."/>
            <person name="Fauchery L."/>
            <person name="Ihrmark K."/>
            <person name="Kuo A."/>
            <person name="LaButti K."/>
            <person name="Lipzen A."/>
            <person name="Morin E."/>
            <person name="Grigoriev I.V."/>
            <person name="Henrissat B."/>
            <person name="Lindahl B."/>
            <person name="Martin F."/>
        </authorList>
    </citation>
    <scope>NUCLEOTIDE SEQUENCE</scope>
    <source>
        <strain evidence="2">JB14</strain>
    </source>
</reference>
<evidence type="ECO:0000313" key="3">
    <source>
        <dbReference type="Proteomes" id="UP000799118"/>
    </source>
</evidence>
<keyword evidence="3" id="KW-1185">Reference proteome</keyword>
<feature type="region of interest" description="Disordered" evidence="1">
    <location>
        <begin position="1"/>
        <end position="95"/>
    </location>
</feature>
<organism evidence="2 3">
    <name type="scientific">Gymnopus androsaceus JB14</name>
    <dbReference type="NCBI Taxonomy" id="1447944"/>
    <lineage>
        <taxon>Eukaryota</taxon>
        <taxon>Fungi</taxon>
        <taxon>Dikarya</taxon>
        <taxon>Basidiomycota</taxon>
        <taxon>Agaricomycotina</taxon>
        <taxon>Agaricomycetes</taxon>
        <taxon>Agaricomycetidae</taxon>
        <taxon>Agaricales</taxon>
        <taxon>Marasmiineae</taxon>
        <taxon>Omphalotaceae</taxon>
        <taxon>Gymnopus</taxon>
    </lineage>
</organism>
<dbReference type="OrthoDB" id="2802169at2759"/>